<evidence type="ECO:0000256" key="4">
    <source>
        <dbReference type="ARBA" id="ARBA00022840"/>
    </source>
</evidence>
<dbReference type="EMBL" id="JACSQB010000029">
    <property type="protein sequence ID" value="MBD8046097.1"/>
    <property type="molecule type" value="Genomic_DNA"/>
</dbReference>
<keyword evidence="3" id="KW-0547">Nucleotide-binding</keyword>
<dbReference type="InterPro" id="IPR003439">
    <property type="entry name" value="ABC_transporter-like_ATP-bd"/>
</dbReference>
<feature type="domain" description="ABC transporter" evidence="5">
    <location>
        <begin position="4"/>
        <end position="236"/>
    </location>
</feature>
<evidence type="ECO:0000256" key="2">
    <source>
        <dbReference type="ARBA" id="ARBA00022448"/>
    </source>
</evidence>
<dbReference type="SUPFAM" id="SSF52540">
    <property type="entry name" value="P-loop containing nucleoside triphosphate hydrolases"/>
    <property type="match status" value="1"/>
</dbReference>
<keyword evidence="4 6" id="KW-0067">ATP-binding</keyword>
<evidence type="ECO:0000313" key="7">
    <source>
        <dbReference type="Proteomes" id="UP000627166"/>
    </source>
</evidence>
<evidence type="ECO:0000256" key="3">
    <source>
        <dbReference type="ARBA" id="ARBA00022741"/>
    </source>
</evidence>
<proteinExistence type="inferred from homology"/>
<organism evidence="6 7">
    <name type="scientific">Clostridium faecium</name>
    <dbReference type="NCBI Taxonomy" id="2762223"/>
    <lineage>
        <taxon>Bacteria</taxon>
        <taxon>Bacillati</taxon>
        <taxon>Bacillota</taxon>
        <taxon>Clostridia</taxon>
        <taxon>Eubacteriales</taxon>
        <taxon>Clostridiaceae</taxon>
        <taxon>Clostridium</taxon>
    </lineage>
</organism>
<dbReference type="InterPro" id="IPR050763">
    <property type="entry name" value="ABC_transporter_ATP-binding"/>
</dbReference>
<reference evidence="6 7" key="1">
    <citation type="submission" date="2020-08" db="EMBL/GenBank/DDBJ databases">
        <title>A Genomic Blueprint of the Chicken Gut Microbiome.</title>
        <authorList>
            <person name="Gilroy R."/>
            <person name="Ravi A."/>
            <person name="Getino M."/>
            <person name="Pursley I."/>
            <person name="Horton D.L."/>
            <person name="Alikhan N.-F."/>
            <person name="Baker D."/>
            <person name="Gharbi K."/>
            <person name="Hall N."/>
            <person name="Watson M."/>
            <person name="Adriaenssens E.M."/>
            <person name="Foster-Nyarko E."/>
            <person name="Jarju S."/>
            <person name="Secka A."/>
            <person name="Antonio M."/>
            <person name="Oren A."/>
            <person name="Chaudhuri R."/>
            <person name="La Ragione R.M."/>
            <person name="Hildebrand F."/>
            <person name="Pallen M.J."/>
        </authorList>
    </citation>
    <scope>NUCLEOTIDE SEQUENCE [LARGE SCALE GENOMIC DNA]</scope>
    <source>
        <strain evidence="6 7">N37</strain>
    </source>
</reference>
<sequence length="302" mass="33830">MNAIEVKNLSKSYDGVNKALDNISFTVPEGSIVGCLGPNGSGKTTTVRILNGILAPSEGEAKIFEYDVTKDPIKIHSLSGVMTETACSYENLSGEENLIFFGKIHGINNNELNLRIDKLLNKLELNNVRHRKVKTYSTGMKKRISLAIALIHNPKILFLDEPTSGLDPESAENVTNLIKNMAFENKSTIFMCTHQLKYAQDICSLYALINKGSLLGFGTFEELCNNKNFNDSIIIRGDNIPNNIGLNKIDKNLYKKHVFNDEEAAKLLHNIFKSNGKIYEAKREKPSLEDLYFSYVRGDKFE</sequence>
<dbReference type="PROSITE" id="PS50893">
    <property type="entry name" value="ABC_TRANSPORTER_2"/>
    <property type="match status" value="1"/>
</dbReference>
<dbReference type="InterPro" id="IPR027417">
    <property type="entry name" value="P-loop_NTPase"/>
</dbReference>
<evidence type="ECO:0000259" key="5">
    <source>
        <dbReference type="PROSITE" id="PS50893"/>
    </source>
</evidence>
<evidence type="ECO:0000256" key="1">
    <source>
        <dbReference type="ARBA" id="ARBA00005417"/>
    </source>
</evidence>
<dbReference type="GO" id="GO:0005524">
    <property type="term" value="F:ATP binding"/>
    <property type="evidence" value="ECO:0007669"/>
    <property type="project" value="UniProtKB-KW"/>
</dbReference>
<name>A0ABR8YPB8_9CLOT</name>
<accession>A0ABR8YPB8</accession>
<evidence type="ECO:0000313" key="6">
    <source>
        <dbReference type="EMBL" id="MBD8046097.1"/>
    </source>
</evidence>
<dbReference type="Pfam" id="PF00005">
    <property type="entry name" value="ABC_tran"/>
    <property type="match status" value="1"/>
</dbReference>
<dbReference type="RefSeq" id="WP_191739076.1">
    <property type="nucleotide sequence ID" value="NZ_JACSQB010000029.1"/>
</dbReference>
<comment type="caution">
    <text evidence="6">The sequence shown here is derived from an EMBL/GenBank/DDBJ whole genome shotgun (WGS) entry which is preliminary data.</text>
</comment>
<dbReference type="InterPro" id="IPR003593">
    <property type="entry name" value="AAA+_ATPase"/>
</dbReference>
<protein>
    <submittedName>
        <fullName evidence="6">ABC transporter ATP-binding protein</fullName>
    </submittedName>
</protein>
<comment type="similarity">
    <text evidence="1">Belongs to the ABC transporter superfamily.</text>
</comment>
<dbReference type="Gene3D" id="3.40.50.300">
    <property type="entry name" value="P-loop containing nucleotide triphosphate hydrolases"/>
    <property type="match status" value="1"/>
</dbReference>
<dbReference type="PANTHER" id="PTHR42711">
    <property type="entry name" value="ABC TRANSPORTER ATP-BINDING PROTEIN"/>
    <property type="match status" value="1"/>
</dbReference>
<dbReference type="Proteomes" id="UP000627166">
    <property type="component" value="Unassembled WGS sequence"/>
</dbReference>
<gene>
    <name evidence="6" type="ORF">H9637_03395</name>
</gene>
<dbReference type="PANTHER" id="PTHR42711:SF5">
    <property type="entry name" value="ABC TRANSPORTER ATP-BINDING PROTEIN NATA"/>
    <property type="match status" value="1"/>
</dbReference>
<dbReference type="SMART" id="SM00382">
    <property type="entry name" value="AAA"/>
    <property type="match status" value="1"/>
</dbReference>
<keyword evidence="2" id="KW-0813">Transport</keyword>
<keyword evidence="7" id="KW-1185">Reference proteome</keyword>